<name>A0AAF0F452_9BASI</name>
<dbReference type="Proteomes" id="UP001214628">
    <property type="component" value="Chromosome 1"/>
</dbReference>
<keyword evidence="10" id="KW-1185">Reference proteome</keyword>
<evidence type="ECO:0000256" key="2">
    <source>
        <dbReference type="ARBA" id="ARBA00022723"/>
    </source>
</evidence>
<dbReference type="InterPro" id="IPR052571">
    <property type="entry name" value="Mt_RNA_Methyltransferase"/>
</dbReference>
<dbReference type="PANTHER" id="PTHR13184:SF5">
    <property type="entry name" value="METHYLTRANSFERASE-LIKE PROTEIN 17, MITOCHONDRIAL"/>
    <property type="match status" value="1"/>
</dbReference>
<dbReference type="PANTHER" id="PTHR13184">
    <property type="entry name" value="37S RIBOSOMAL PROTEIN S22"/>
    <property type="match status" value="1"/>
</dbReference>
<feature type="region of interest" description="Disordered" evidence="8">
    <location>
        <begin position="561"/>
        <end position="597"/>
    </location>
</feature>
<keyword evidence="9" id="KW-0687">Ribonucleoprotein</keyword>
<comment type="function">
    <text evidence="7">Mitochondrial ribosome (mitoribosome) assembly factor. Binds at the interface of the head and body domains of the mitochondrial small ribosomal subunit (mt-SSU), occluding the mRNA channel and preventing compaction of the head domain towards the body. Probable inactive methyltransferase: retains the characteristic folding and ability to bind S-adenosyl-L-methionine, but it probably lost its methyltransferase activity.</text>
</comment>
<dbReference type="EMBL" id="CP118375">
    <property type="protein sequence ID" value="WFD42340.1"/>
    <property type="molecule type" value="Genomic_DNA"/>
</dbReference>
<accession>A0AAF0F452</accession>
<feature type="region of interest" description="Disordered" evidence="8">
    <location>
        <begin position="1"/>
        <end position="24"/>
    </location>
</feature>
<proteinExistence type="predicted"/>
<keyword evidence="4" id="KW-0408">Iron</keyword>
<keyword evidence="3" id="KW-0809">Transit peptide</keyword>
<evidence type="ECO:0000256" key="4">
    <source>
        <dbReference type="ARBA" id="ARBA00023004"/>
    </source>
</evidence>
<organism evidence="9 10">
    <name type="scientific">Malassezia psittaci</name>
    <dbReference type="NCBI Taxonomy" id="1821823"/>
    <lineage>
        <taxon>Eukaryota</taxon>
        <taxon>Fungi</taxon>
        <taxon>Dikarya</taxon>
        <taxon>Basidiomycota</taxon>
        <taxon>Ustilaginomycotina</taxon>
        <taxon>Malasseziomycetes</taxon>
        <taxon>Malasseziales</taxon>
        <taxon>Malasseziaceae</taxon>
        <taxon>Malassezia</taxon>
    </lineage>
</organism>
<evidence type="ECO:0000313" key="10">
    <source>
        <dbReference type="Proteomes" id="UP001214628"/>
    </source>
</evidence>
<gene>
    <name evidence="9" type="primary">RSM22</name>
    <name evidence="9" type="ORF">MPSI1_000982</name>
</gene>
<evidence type="ECO:0000256" key="7">
    <source>
        <dbReference type="ARBA" id="ARBA00045681"/>
    </source>
</evidence>
<protein>
    <submittedName>
        <fullName evidence="9">37S ribosomal protein S22</fullName>
    </submittedName>
</protein>
<keyword evidence="2" id="KW-0479">Metal-binding</keyword>
<dbReference type="GO" id="GO:0008168">
    <property type="term" value="F:methyltransferase activity"/>
    <property type="evidence" value="ECO:0007669"/>
    <property type="project" value="InterPro"/>
</dbReference>
<evidence type="ECO:0000256" key="3">
    <source>
        <dbReference type="ARBA" id="ARBA00022946"/>
    </source>
</evidence>
<evidence type="ECO:0000256" key="8">
    <source>
        <dbReference type="SAM" id="MobiDB-lite"/>
    </source>
</evidence>
<dbReference type="Pfam" id="PF09243">
    <property type="entry name" value="Rsm22"/>
    <property type="match status" value="2"/>
</dbReference>
<dbReference type="GO" id="GO:0051536">
    <property type="term" value="F:iron-sulfur cluster binding"/>
    <property type="evidence" value="ECO:0007669"/>
    <property type="project" value="UniProtKB-KW"/>
</dbReference>
<evidence type="ECO:0000256" key="1">
    <source>
        <dbReference type="ARBA" id="ARBA00004173"/>
    </source>
</evidence>
<keyword evidence="9" id="KW-0689">Ribosomal protein</keyword>
<sequence>MGEQASVPESRFAEDTESVTPNSASLQRISDAARLGSSKVGGYTALSLPQTLEDAISVQVLQANKQQLRRDVQHWTALIEAAPPANEYGLAQRASDYFPRSLHGSRRVAMYLAAQLPAKFAVITRVLDEVRRRIPSDAAYAWKPNKVVDWNSQSFDGLWASLHVFGHISQYNAEAWSKELLSSATGLLHTLQKQESSMQDVLSQLRVSMRLRGDKPSTLGPVAESDQKNDPSLGLYAYGLSALPDDAARERQVQRMWKSDIDALVLIEEATARGFASIAAARTQLLSMSTEQNPCHVVAPCPHDKACPMLHPGTLNIPHSRAIPRICSQSQMYHAPSVTRATFKSARSDRIEEFCYVVIRRGSRPSLSAAKQSWIKTMPSYSPDTTSAAVEELNENAKQGILDQIRSGKPRQLLHPDETEPKAEMEQCRASLMERGVNSNLVTQLASHEWPRIVRPPLKKGGHVTIDACCPNGSLERFTLAKSAGRQAYQDARKARQGDLFPHSEKTGKSTIQREPAVLNASTSTHGHIDASNQAYDHHYIGPDSQLSTLTTGLTPNINRKARRAPKRPTISITEKGKRLSRKPNRARLDEELNAWD</sequence>
<evidence type="ECO:0000313" key="9">
    <source>
        <dbReference type="EMBL" id="WFD42340.1"/>
    </source>
</evidence>
<reference evidence="9" key="1">
    <citation type="submission" date="2023-02" db="EMBL/GenBank/DDBJ databases">
        <title>Mating type loci evolution in Malassezia.</title>
        <authorList>
            <person name="Coelho M.A."/>
        </authorList>
    </citation>
    <scope>NUCLEOTIDE SEQUENCE</scope>
    <source>
        <strain evidence="9">CBS 14136</strain>
    </source>
</reference>
<keyword evidence="6" id="KW-0496">Mitochondrion</keyword>
<dbReference type="GO" id="GO:0046872">
    <property type="term" value="F:metal ion binding"/>
    <property type="evidence" value="ECO:0007669"/>
    <property type="project" value="UniProtKB-KW"/>
</dbReference>
<dbReference type="AlphaFoldDB" id="A0AAF0F452"/>
<evidence type="ECO:0000256" key="6">
    <source>
        <dbReference type="ARBA" id="ARBA00023128"/>
    </source>
</evidence>
<comment type="subcellular location">
    <subcellularLocation>
        <location evidence="1">Mitochondrion</location>
    </subcellularLocation>
</comment>
<dbReference type="GO" id="GO:0005763">
    <property type="term" value="C:mitochondrial small ribosomal subunit"/>
    <property type="evidence" value="ECO:0007669"/>
    <property type="project" value="TreeGrafter"/>
</dbReference>
<dbReference type="InterPro" id="IPR015324">
    <property type="entry name" value="Ribosomal_Rsm22-like"/>
</dbReference>
<evidence type="ECO:0000256" key="5">
    <source>
        <dbReference type="ARBA" id="ARBA00023014"/>
    </source>
</evidence>
<keyword evidence="5" id="KW-0411">Iron-sulfur</keyword>
<dbReference type="GO" id="GO:0006412">
    <property type="term" value="P:translation"/>
    <property type="evidence" value="ECO:0007669"/>
    <property type="project" value="InterPro"/>
</dbReference>
<dbReference type="GO" id="GO:0003735">
    <property type="term" value="F:structural constituent of ribosome"/>
    <property type="evidence" value="ECO:0007669"/>
    <property type="project" value="TreeGrafter"/>
</dbReference>